<evidence type="ECO:0008006" key="4">
    <source>
        <dbReference type="Google" id="ProtNLM"/>
    </source>
</evidence>
<name>A0A3D8K1V2_9BURK</name>
<comment type="caution">
    <text evidence="2">The sequence shown here is derived from an EMBL/GenBank/DDBJ whole genome shotgun (WGS) entry which is preliminary data.</text>
</comment>
<dbReference type="OrthoDB" id="6873399at2"/>
<reference evidence="2 3" key="1">
    <citation type="submission" date="2018-08" db="EMBL/GenBank/DDBJ databases">
        <title>Paraburkholderia sp. DHOM06 isolated from forest soil.</title>
        <authorList>
            <person name="Gao Z.-H."/>
            <person name="Qiu L.-H."/>
        </authorList>
    </citation>
    <scope>NUCLEOTIDE SEQUENCE [LARGE SCALE GENOMIC DNA]</scope>
    <source>
        <strain evidence="2 3">DHOM06</strain>
    </source>
</reference>
<gene>
    <name evidence="2" type="ORF">DWV00_08895</name>
</gene>
<accession>A0A3D8K1V2</accession>
<evidence type="ECO:0000256" key="1">
    <source>
        <dbReference type="SAM" id="SignalP"/>
    </source>
</evidence>
<dbReference type="RefSeq" id="WP_115533203.1">
    <property type="nucleotide sequence ID" value="NZ_QRGA01000005.1"/>
</dbReference>
<proteinExistence type="predicted"/>
<keyword evidence="3" id="KW-1185">Reference proteome</keyword>
<evidence type="ECO:0000313" key="2">
    <source>
        <dbReference type="EMBL" id="RDU99229.1"/>
    </source>
</evidence>
<protein>
    <recommendedName>
        <fullName evidence="4">ATP-binding protein</fullName>
    </recommendedName>
</protein>
<dbReference type="EMBL" id="QRGA01000005">
    <property type="protein sequence ID" value="RDU99229.1"/>
    <property type="molecule type" value="Genomic_DNA"/>
</dbReference>
<feature type="signal peptide" evidence="1">
    <location>
        <begin position="1"/>
        <end position="21"/>
    </location>
</feature>
<evidence type="ECO:0000313" key="3">
    <source>
        <dbReference type="Proteomes" id="UP000256838"/>
    </source>
</evidence>
<sequence>MTTTSVIRAAAVSALTGSTSAGNNVFFARTWPTQGPYPALLVQPLDETGESWGNAGAPAFNVTVTLKVLARTAQPAAAPGSAFDAGSMAVAEALETLRDEVKAAIINNPTLMGAGAPVQEFSSFRCALTQAIDSEEPMAEMSIEIDMVTVQGPRDFYQPTLTPLQGVDVTVQEPDGTTVPGLTINFTQ</sequence>
<keyword evidence="1" id="KW-0732">Signal</keyword>
<organism evidence="2 3">
    <name type="scientific">Trinickia dinghuensis</name>
    <dbReference type="NCBI Taxonomy" id="2291023"/>
    <lineage>
        <taxon>Bacteria</taxon>
        <taxon>Pseudomonadati</taxon>
        <taxon>Pseudomonadota</taxon>
        <taxon>Betaproteobacteria</taxon>
        <taxon>Burkholderiales</taxon>
        <taxon>Burkholderiaceae</taxon>
        <taxon>Trinickia</taxon>
    </lineage>
</organism>
<feature type="chain" id="PRO_5017534973" description="ATP-binding protein" evidence="1">
    <location>
        <begin position="22"/>
        <end position="188"/>
    </location>
</feature>
<dbReference type="AlphaFoldDB" id="A0A3D8K1V2"/>
<dbReference type="Proteomes" id="UP000256838">
    <property type="component" value="Unassembled WGS sequence"/>
</dbReference>